<proteinExistence type="predicted"/>
<reference evidence="3" key="1">
    <citation type="submission" date="2021-03" db="EMBL/GenBank/DDBJ databases">
        <authorList>
            <person name="Bekaert M."/>
        </authorList>
    </citation>
    <scope>NUCLEOTIDE SEQUENCE</scope>
</reference>
<dbReference type="OrthoDB" id="10537965at2759"/>
<feature type="region of interest" description="Disordered" evidence="1">
    <location>
        <begin position="85"/>
        <end position="132"/>
    </location>
</feature>
<organism evidence="3 4">
    <name type="scientific">Mytilus edulis</name>
    <name type="common">Blue mussel</name>
    <dbReference type="NCBI Taxonomy" id="6550"/>
    <lineage>
        <taxon>Eukaryota</taxon>
        <taxon>Metazoa</taxon>
        <taxon>Spiralia</taxon>
        <taxon>Lophotrochozoa</taxon>
        <taxon>Mollusca</taxon>
        <taxon>Bivalvia</taxon>
        <taxon>Autobranchia</taxon>
        <taxon>Pteriomorphia</taxon>
        <taxon>Mytilida</taxon>
        <taxon>Mytiloidea</taxon>
        <taxon>Mytilidae</taxon>
        <taxon>Mytilinae</taxon>
        <taxon>Mytilus</taxon>
    </lineage>
</organism>
<feature type="transmembrane region" description="Helical" evidence="2">
    <location>
        <begin position="139"/>
        <end position="160"/>
    </location>
</feature>
<feature type="compositionally biased region" description="Basic and acidic residues" evidence="1">
    <location>
        <begin position="101"/>
        <end position="117"/>
    </location>
</feature>
<protein>
    <submittedName>
        <fullName evidence="3">Uncharacterized protein</fullName>
    </submittedName>
</protein>
<keyword evidence="2" id="KW-0812">Transmembrane</keyword>
<name>A0A8S3SY35_MYTED</name>
<accession>A0A8S3SY35</accession>
<keyword evidence="2" id="KW-0472">Membrane</keyword>
<evidence type="ECO:0000313" key="4">
    <source>
        <dbReference type="Proteomes" id="UP000683360"/>
    </source>
</evidence>
<dbReference type="Proteomes" id="UP000683360">
    <property type="component" value="Unassembled WGS sequence"/>
</dbReference>
<sequence>MELVFQGTTFVVDIMKNIPTNVKSVRKDIHPKEGANHVDNVMVTCTVDDVLSVANVKTMRGINRQRDRTLKAAIRPQNIYKNNDEWKVVNNRGRGRGGRRGRIDNSDRGGRGGDITKHGGNSRGQGRDQKSKADNHDNVVIYMTCIAALGLIVVSSITAWKFRQTLFQLISSWKNRLPLFVTQEIPQQKKYDTDDNHLSSKLEQESMYDVINEKKWFLFSKTY</sequence>
<evidence type="ECO:0000256" key="1">
    <source>
        <dbReference type="SAM" id="MobiDB-lite"/>
    </source>
</evidence>
<keyword evidence="4" id="KW-1185">Reference proteome</keyword>
<evidence type="ECO:0000256" key="2">
    <source>
        <dbReference type="SAM" id="Phobius"/>
    </source>
</evidence>
<dbReference type="AlphaFoldDB" id="A0A8S3SY35"/>
<dbReference type="EMBL" id="CAJPWZ010001917">
    <property type="protein sequence ID" value="CAG2226546.1"/>
    <property type="molecule type" value="Genomic_DNA"/>
</dbReference>
<keyword evidence="2" id="KW-1133">Transmembrane helix</keyword>
<gene>
    <name evidence="3" type="ORF">MEDL_39606</name>
</gene>
<evidence type="ECO:0000313" key="3">
    <source>
        <dbReference type="EMBL" id="CAG2226546.1"/>
    </source>
</evidence>
<comment type="caution">
    <text evidence="3">The sequence shown here is derived from an EMBL/GenBank/DDBJ whole genome shotgun (WGS) entry which is preliminary data.</text>
</comment>